<reference evidence="4" key="1">
    <citation type="submission" date="2019-08" db="EMBL/GenBank/DDBJ databases">
        <authorList>
            <person name="Kucharzyk K."/>
            <person name="Murdoch R.W."/>
            <person name="Higgins S."/>
            <person name="Loffler F."/>
        </authorList>
    </citation>
    <scope>NUCLEOTIDE SEQUENCE</scope>
</reference>
<protein>
    <recommendedName>
        <fullName evidence="3">N-acetyltransferase domain-containing protein</fullName>
    </recommendedName>
</protein>
<sequence length="268" mass="29342">MDYFNEKQAAAEAARAFEASLRLWGTLPPCRTAERNGVLLLSTGTAIPDQNYALRTGEGPVSLMTPEAAAFFSTEKMPFTWWIPPGPRSLSESGGVARAGFPLQCSPPAMILQLREERNIMTPFPGGEISVCRTSGEASEWAACSLEGFGSEPEHLEPFAAFAASMTKEPLRDRFRLLTLSFRGRPAATALLTLPGKTAGLFYFSVLPRFRRLGLGNRLLDRTLEEARKAGCSAVVLQASPMGFSLYRKYGFRECGRFLVHSPHPDAC</sequence>
<dbReference type="EMBL" id="VSSQ01002423">
    <property type="protein sequence ID" value="MPM15316.1"/>
    <property type="molecule type" value="Genomic_DNA"/>
</dbReference>
<dbReference type="InterPro" id="IPR000182">
    <property type="entry name" value="GNAT_dom"/>
</dbReference>
<dbReference type="SUPFAM" id="SSF55729">
    <property type="entry name" value="Acyl-CoA N-acyltransferases (Nat)"/>
    <property type="match status" value="1"/>
</dbReference>
<feature type="domain" description="N-acetyltransferase" evidence="3">
    <location>
        <begin position="127"/>
        <end position="268"/>
    </location>
</feature>
<evidence type="ECO:0000256" key="1">
    <source>
        <dbReference type="ARBA" id="ARBA00022679"/>
    </source>
</evidence>
<dbReference type="AlphaFoldDB" id="A0A644XGE8"/>
<dbReference type="Gene3D" id="3.40.630.30">
    <property type="match status" value="1"/>
</dbReference>
<organism evidence="4">
    <name type="scientific">bioreactor metagenome</name>
    <dbReference type="NCBI Taxonomy" id="1076179"/>
    <lineage>
        <taxon>unclassified sequences</taxon>
        <taxon>metagenomes</taxon>
        <taxon>ecological metagenomes</taxon>
    </lineage>
</organism>
<name>A0A644XGE8_9ZZZZ</name>
<accession>A0A644XGE8</accession>
<proteinExistence type="predicted"/>
<dbReference type="InterPro" id="IPR050832">
    <property type="entry name" value="Bact_Acetyltransf"/>
</dbReference>
<keyword evidence="2" id="KW-0012">Acyltransferase</keyword>
<dbReference type="GO" id="GO:0016747">
    <property type="term" value="F:acyltransferase activity, transferring groups other than amino-acyl groups"/>
    <property type="evidence" value="ECO:0007669"/>
    <property type="project" value="InterPro"/>
</dbReference>
<evidence type="ECO:0000256" key="2">
    <source>
        <dbReference type="ARBA" id="ARBA00023315"/>
    </source>
</evidence>
<evidence type="ECO:0000313" key="4">
    <source>
        <dbReference type="EMBL" id="MPM15316.1"/>
    </source>
</evidence>
<keyword evidence="1" id="KW-0808">Transferase</keyword>
<dbReference type="PROSITE" id="PS51186">
    <property type="entry name" value="GNAT"/>
    <property type="match status" value="1"/>
</dbReference>
<dbReference type="PANTHER" id="PTHR43877">
    <property type="entry name" value="AMINOALKYLPHOSPHONATE N-ACETYLTRANSFERASE-RELATED-RELATED"/>
    <property type="match status" value="1"/>
</dbReference>
<gene>
    <name evidence="4" type="ORF">SDC9_61684</name>
</gene>
<dbReference type="Pfam" id="PF00583">
    <property type="entry name" value="Acetyltransf_1"/>
    <property type="match status" value="1"/>
</dbReference>
<evidence type="ECO:0000259" key="3">
    <source>
        <dbReference type="PROSITE" id="PS51186"/>
    </source>
</evidence>
<dbReference type="InterPro" id="IPR016181">
    <property type="entry name" value="Acyl_CoA_acyltransferase"/>
</dbReference>
<comment type="caution">
    <text evidence="4">The sequence shown here is derived from an EMBL/GenBank/DDBJ whole genome shotgun (WGS) entry which is preliminary data.</text>
</comment>
<dbReference type="CDD" id="cd04301">
    <property type="entry name" value="NAT_SF"/>
    <property type="match status" value="1"/>
</dbReference>